<gene>
    <name evidence="7" type="ORF">PUW23_13505</name>
</gene>
<dbReference type="Pfam" id="PF02837">
    <property type="entry name" value="Glyco_hydro_2_N"/>
    <property type="match status" value="1"/>
</dbReference>
<dbReference type="Pfam" id="PF00703">
    <property type="entry name" value="Glyco_hydro_2"/>
    <property type="match status" value="1"/>
</dbReference>
<dbReference type="SUPFAM" id="SSF51445">
    <property type="entry name" value="(Trans)glycosidases"/>
    <property type="match status" value="1"/>
</dbReference>
<dbReference type="InterPro" id="IPR006103">
    <property type="entry name" value="Glyco_hydro_2_cat"/>
</dbReference>
<dbReference type="InterPro" id="IPR017853">
    <property type="entry name" value="GH"/>
</dbReference>
<dbReference type="InterPro" id="IPR006102">
    <property type="entry name" value="Ig-like_GH2"/>
</dbReference>
<keyword evidence="3" id="KW-0326">Glycosidase</keyword>
<accession>A0AAX3MTD7</accession>
<evidence type="ECO:0000259" key="6">
    <source>
        <dbReference type="Pfam" id="PF02837"/>
    </source>
</evidence>
<feature type="domain" description="Glycoside hydrolase family 2 immunoglobulin-like beta-sandwich" evidence="4">
    <location>
        <begin position="197"/>
        <end position="278"/>
    </location>
</feature>
<dbReference type="AlphaFoldDB" id="A0AAX3MTD7"/>
<protein>
    <submittedName>
        <fullName evidence="7">Glycoside hydrolase family 2</fullName>
    </submittedName>
</protein>
<dbReference type="RefSeq" id="WP_047911869.1">
    <property type="nucleotide sequence ID" value="NZ_CP118101.1"/>
</dbReference>
<comment type="similarity">
    <text evidence="1">Belongs to the glycosyl hydrolase 2 family.</text>
</comment>
<dbReference type="InterPro" id="IPR051913">
    <property type="entry name" value="GH2_Domain-Containing"/>
</dbReference>
<evidence type="ECO:0000256" key="1">
    <source>
        <dbReference type="ARBA" id="ARBA00007401"/>
    </source>
</evidence>
<sequence length="670" mass="76101">MSARLRIPLEESWIFQADLKNEGEELKWHEGGPPQGENVMIPHTWNVQDGLQEFRGTGWYSCSFYAPPEWENKLIRLQFDAVYRDAAVWVNGQKVGVHINSGYTSFVLDISNAVSYGENNRIVVSANNENSQTALPVGNSFDWADDGGIIRGVSLIVSGRRAMDYSKIQAVPVISDEANGRSCSYGLISGEIRLWEEEQSESNNSTFGLKVTVTSEEGSTISETWELTSNAGILRFENLKVEGPKLWHFDHPHLYKVNLALYLDDELSDEESIEVGFREIQSDGNTLLLNREPVRLMGVEWMPGSHPDRGMAETLNELEEMLRHMKEANCVITRFHWQQDSKLLECCDRNGLLVQEEIPHWQTPYDPDDEWLQTSMQHAREMINRHYHHPCIYAWGLGNEINGQSPITVRYFEKLKALVRGLDDTRFINYVSNTVHEDPSTDTTGVGDVIMWNDYIGTWHGDLDRPAVIEAITEAYKNKPVIVAEYGLCEPAYAGGDERRQEILIENTIEYRKHSGIAALIYFSLNDYRTQMGEAGEGMLRQRVHGSMYLDGTPKPSYETLRQLASPIHVSINLYNKEGSMAVIIDTANDIPSYRISGYTIKLTDPFGNCYEKDIPQLEPGEQCVLHFMDVPHIDMEEIILDVQRPTGFSVTSGPLTKYTGHFTDHHLVQ</sequence>
<proteinExistence type="inferred from homology"/>
<keyword evidence="2 7" id="KW-0378">Hydrolase</keyword>
<evidence type="ECO:0000313" key="7">
    <source>
        <dbReference type="EMBL" id="WDH80577.1"/>
    </source>
</evidence>
<feature type="domain" description="Glycosyl hydrolases family 2 sugar binding" evidence="6">
    <location>
        <begin position="29"/>
        <end position="156"/>
    </location>
</feature>
<dbReference type="InterPro" id="IPR013783">
    <property type="entry name" value="Ig-like_fold"/>
</dbReference>
<evidence type="ECO:0000256" key="2">
    <source>
        <dbReference type="ARBA" id="ARBA00022801"/>
    </source>
</evidence>
<organism evidence="7 8">
    <name type="scientific">Paenibacillus urinalis</name>
    <dbReference type="NCBI Taxonomy" id="521520"/>
    <lineage>
        <taxon>Bacteria</taxon>
        <taxon>Bacillati</taxon>
        <taxon>Bacillota</taxon>
        <taxon>Bacilli</taxon>
        <taxon>Bacillales</taxon>
        <taxon>Paenibacillaceae</taxon>
        <taxon>Paenibacillus</taxon>
    </lineage>
</organism>
<evidence type="ECO:0000259" key="4">
    <source>
        <dbReference type="Pfam" id="PF00703"/>
    </source>
</evidence>
<dbReference type="EMBL" id="CP118101">
    <property type="protein sequence ID" value="WDH80577.1"/>
    <property type="molecule type" value="Genomic_DNA"/>
</dbReference>
<dbReference type="PANTHER" id="PTHR42732:SF1">
    <property type="entry name" value="BETA-MANNOSIDASE"/>
    <property type="match status" value="1"/>
</dbReference>
<name>A0AAX3MTD7_9BACL</name>
<dbReference type="InterPro" id="IPR036156">
    <property type="entry name" value="Beta-gal/glucu_dom_sf"/>
</dbReference>
<dbReference type="Gene3D" id="2.60.120.260">
    <property type="entry name" value="Galactose-binding domain-like"/>
    <property type="match status" value="1"/>
</dbReference>
<evidence type="ECO:0000256" key="3">
    <source>
        <dbReference type="ARBA" id="ARBA00023295"/>
    </source>
</evidence>
<dbReference type="GO" id="GO:0005975">
    <property type="term" value="P:carbohydrate metabolic process"/>
    <property type="evidence" value="ECO:0007669"/>
    <property type="project" value="InterPro"/>
</dbReference>
<dbReference type="InterPro" id="IPR008979">
    <property type="entry name" value="Galactose-bd-like_sf"/>
</dbReference>
<dbReference type="PANTHER" id="PTHR42732">
    <property type="entry name" value="BETA-GALACTOSIDASE"/>
    <property type="match status" value="1"/>
</dbReference>
<evidence type="ECO:0000259" key="5">
    <source>
        <dbReference type="Pfam" id="PF02836"/>
    </source>
</evidence>
<feature type="domain" description="Glycoside hydrolase family 2 catalytic" evidence="5">
    <location>
        <begin position="285"/>
        <end position="504"/>
    </location>
</feature>
<dbReference type="InterPro" id="IPR006104">
    <property type="entry name" value="Glyco_hydro_2_N"/>
</dbReference>
<reference evidence="7" key="1">
    <citation type="submission" date="2023-02" db="EMBL/GenBank/DDBJ databases">
        <title>Pathogen: clinical or host-associated sample.</title>
        <authorList>
            <person name="Hergert J."/>
            <person name="Casey R."/>
            <person name="Wagner J."/>
            <person name="Young E.L."/>
            <person name="Oakeson K.F."/>
        </authorList>
    </citation>
    <scope>NUCLEOTIDE SEQUENCE</scope>
    <source>
        <strain evidence="7">2022CK-00830</strain>
    </source>
</reference>
<dbReference type="GO" id="GO:0004553">
    <property type="term" value="F:hydrolase activity, hydrolyzing O-glycosyl compounds"/>
    <property type="evidence" value="ECO:0007669"/>
    <property type="project" value="InterPro"/>
</dbReference>
<evidence type="ECO:0000313" key="8">
    <source>
        <dbReference type="Proteomes" id="UP001220962"/>
    </source>
</evidence>
<dbReference type="SUPFAM" id="SSF49303">
    <property type="entry name" value="beta-Galactosidase/glucuronidase domain"/>
    <property type="match status" value="1"/>
</dbReference>
<dbReference type="SUPFAM" id="SSF49785">
    <property type="entry name" value="Galactose-binding domain-like"/>
    <property type="match status" value="1"/>
</dbReference>
<dbReference type="Proteomes" id="UP001220962">
    <property type="component" value="Chromosome"/>
</dbReference>
<dbReference type="Pfam" id="PF02836">
    <property type="entry name" value="Glyco_hydro_2_C"/>
    <property type="match status" value="1"/>
</dbReference>
<dbReference type="Gene3D" id="2.60.40.10">
    <property type="entry name" value="Immunoglobulins"/>
    <property type="match status" value="1"/>
</dbReference>
<dbReference type="Gene3D" id="3.20.20.80">
    <property type="entry name" value="Glycosidases"/>
    <property type="match status" value="1"/>
</dbReference>